<proteinExistence type="inferred from homology"/>
<organism evidence="14 15">
    <name type="scientific">Polynucleobacter victoriensis</name>
    <dbReference type="NCBI Taxonomy" id="2049319"/>
    <lineage>
        <taxon>Bacteria</taxon>
        <taxon>Pseudomonadati</taxon>
        <taxon>Pseudomonadota</taxon>
        <taxon>Betaproteobacteria</taxon>
        <taxon>Burkholderiales</taxon>
        <taxon>Burkholderiaceae</taxon>
        <taxon>Polynucleobacter</taxon>
    </lineage>
</organism>
<accession>A0A212T905</accession>
<dbReference type="SUPFAM" id="SSF55846">
    <property type="entry name" value="N-acetylmuramoyl-L-alanine amidase-like"/>
    <property type="match status" value="1"/>
</dbReference>
<evidence type="ECO:0000256" key="12">
    <source>
        <dbReference type="ARBA" id="ARBA00042615"/>
    </source>
</evidence>
<evidence type="ECO:0000256" key="2">
    <source>
        <dbReference type="ARBA" id="ARBA00001947"/>
    </source>
</evidence>
<dbReference type="InterPro" id="IPR002502">
    <property type="entry name" value="Amidase_domain"/>
</dbReference>
<dbReference type="Proteomes" id="UP000197215">
    <property type="component" value="Unassembled WGS sequence"/>
</dbReference>
<comment type="cofactor">
    <cofactor evidence="2">
        <name>Zn(2+)</name>
        <dbReference type="ChEBI" id="CHEBI:29105"/>
    </cofactor>
</comment>
<evidence type="ECO:0000313" key="14">
    <source>
        <dbReference type="EMBL" id="SNC62502.1"/>
    </source>
</evidence>
<dbReference type="CDD" id="cd06583">
    <property type="entry name" value="PGRP"/>
    <property type="match status" value="1"/>
</dbReference>
<feature type="domain" description="N-acetylmuramoyl-L-alanine amidase" evidence="13">
    <location>
        <begin position="84"/>
        <end position="232"/>
    </location>
</feature>
<dbReference type="PANTHER" id="PTHR30417:SF4">
    <property type="entry name" value="1,6-ANHYDRO-N-ACETYLMURAMYL-L-ALANINE AMIDASE AMPD"/>
    <property type="match status" value="1"/>
</dbReference>
<dbReference type="NCBIfam" id="NF008758">
    <property type="entry name" value="PRK11789.1"/>
    <property type="match status" value="1"/>
</dbReference>
<name>A0A212T905_9BURK</name>
<evidence type="ECO:0000256" key="5">
    <source>
        <dbReference type="ARBA" id="ARBA00011901"/>
    </source>
</evidence>
<evidence type="ECO:0000256" key="10">
    <source>
        <dbReference type="ARBA" id="ARBA00023316"/>
    </source>
</evidence>
<evidence type="ECO:0000256" key="1">
    <source>
        <dbReference type="ARBA" id="ARBA00001561"/>
    </source>
</evidence>
<dbReference type="SMART" id="SM00644">
    <property type="entry name" value="Ami_2"/>
    <property type="match status" value="1"/>
</dbReference>
<dbReference type="GO" id="GO:0009253">
    <property type="term" value="P:peptidoglycan catabolic process"/>
    <property type="evidence" value="ECO:0007669"/>
    <property type="project" value="InterPro"/>
</dbReference>
<keyword evidence="10" id="KW-0961">Cell wall biogenesis/degradation</keyword>
<dbReference type="EMBL" id="FYEX01000001">
    <property type="protein sequence ID" value="SNC62502.1"/>
    <property type="molecule type" value="Genomic_DNA"/>
</dbReference>
<dbReference type="InterPro" id="IPR036505">
    <property type="entry name" value="Amidase/PGRP_sf"/>
</dbReference>
<evidence type="ECO:0000256" key="9">
    <source>
        <dbReference type="ARBA" id="ARBA00022833"/>
    </source>
</evidence>
<dbReference type="RefSeq" id="WP_341476332.1">
    <property type="nucleotide sequence ID" value="NZ_FYEX01000001.1"/>
</dbReference>
<keyword evidence="6" id="KW-0963">Cytoplasm</keyword>
<protein>
    <recommendedName>
        <fullName evidence="11">1,6-anhydro-N-acetylmuramyl-L-alanine amidase AmpD</fullName>
        <ecNumber evidence="5">3.5.1.28</ecNumber>
    </recommendedName>
    <alternativeName>
        <fullName evidence="12">N-acetylmuramoyl-L-alanine amidase</fullName>
    </alternativeName>
</protein>
<sequence>MKWLLFTLILTGLVIWWRYAQLEQNKRSSAKPASEKRAQAAMQQCPHCGLRFPQGEGFGAYCSKEHRVAIDPKGWWGEAEWVKSPNYDDRPQGMPVELVLIHHISLPPGQFGGNYIADFFQNKLDPKAHPYFAEIADRQVSSHFLIKRDGQVQQFVSTLHRAWHAGVSNFFGRERCNDFSIGIELEGTDDLPFQPAQYQSLKNLIHVLKKAYPIAAYAGHSDVAPGRKTDPGIHFDWQHFSAMADIPERQLPYGLNNRS</sequence>
<reference evidence="15" key="1">
    <citation type="submission" date="2017-06" db="EMBL/GenBank/DDBJ databases">
        <authorList>
            <person name="Varghese N."/>
            <person name="Submissions S."/>
        </authorList>
    </citation>
    <scope>NUCLEOTIDE SEQUENCE [LARGE SCALE GENOMIC DNA]</scope>
    <source>
        <strain evidence="15">MWH-VicM1</strain>
    </source>
</reference>
<dbReference type="GO" id="GO:0009254">
    <property type="term" value="P:peptidoglycan turnover"/>
    <property type="evidence" value="ECO:0007669"/>
    <property type="project" value="TreeGrafter"/>
</dbReference>
<dbReference type="GO" id="GO:0008745">
    <property type="term" value="F:N-acetylmuramoyl-L-alanine amidase activity"/>
    <property type="evidence" value="ECO:0007669"/>
    <property type="project" value="UniProtKB-EC"/>
</dbReference>
<evidence type="ECO:0000256" key="7">
    <source>
        <dbReference type="ARBA" id="ARBA00022723"/>
    </source>
</evidence>
<comment type="catalytic activity">
    <reaction evidence="1">
        <text>Hydrolyzes the link between N-acetylmuramoyl residues and L-amino acid residues in certain cell-wall glycopeptides.</text>
        <dbReference type="EC" id="3.5.1.28"/>
    </reaction>
</comment>
<dbReference type="GO" id="GO:0005737">
    <property type="term" value="C:cytoplasm"/>
    <property type="evidence" value="ECO:0007669"/>
    <property type="project" value="UniProtKB-SubCell"/>
</dbReference>
<keyword evidence="15" id="KW-1185">Reference proteome</keyword>
<evidence type="ECO:0000259" key="13">
    <source>
        <dbReference type="SMART" id="SM00644"/>
    </source>
</evidence>
<evidence type="ECO:0000256" key="3">
    <source>
        <dbReference type="ARBA" id="ARBA00004496"/>
    </source>
</evidence>
<dbReference type="AlphaFoldDB" id="A0A212T905"/>
<evidence type="ECO:0000313" key="15">
    <source>
        <dbReference type="Proteomes" id="UP000197215"/>
    </source>
</evidence>
<evidence type="ECO:0000256" key="4">
    <source>
        <dbReference type="ARBA" id="ARBA00007553"/>
    </source>
</evidence>
<dbReference type="InterPro" id="IPR051206">
    <property type="entry name" value="NAMLAA_amidase_2"/>
</dbReference>
<dbReference type="Pfam" id="PF01510">
    <property type="entry name" value="Amidase_2"/>
    <property type="match status" value="1"/>
</dbReference>
<dbReference type="Gene3D" id="3.40.80.10">
    <property type="entry name" value="Peptidoglycan recognition protein-like"/>
    <property type="match status" value="1"/>
</dbReference>
<evidence type="ECO:0000256" key="11">
    <source>
        <dbReference type="ARBA" id="ARBA00039257"/>
    </source>
</evidence>
<keyword evidence="8" id="KW-0378">Hydrolase</keyword>
<evidence type="ECO:0000256" key="8">
    <source>
        <dbReference type="ARBA" id="ARBA00022801"/>
    </source>
</evidence>
<comment type="similarity">
    <text evidence="4">Belongs to the N-acetylmuramoyl-L-alanine amidase 2 family.</text>
</comment>
<dbReference type="GO" id="GO:0071555">
    <property type="term" value="P:cell wall organization"/>
    <property type="evidence" value="ECO:0007669"/>
    <property type="project" value="UniProtKB-KW"/>
</dbReference>
<evidence type="ECO:0000256" key="6">
    <source>
        <dbReference type="ARBA" id="ARBA00022490"/>
    </source>
</evidence>
<keyword evidence="7" id="KW-0479">Metal-binding</keyword>
<dbReference type="EC" id="3.5.1.28" evidence="5"/>
<dbReference type="GO" id="GO:0046872">
    <property type="term" value="F:metal ion binding"/>
    <property type="evidence" value="ECO:0007669"/>
    <property type="project" value="UniProtKB-KW"/>
</dbReference>
<gene>
    <name evidence="14" type="ORF">SAMN06295916_0690</name>
</gene>
<comment type="subcellular location">
    <subcellularLocation>
        <location evidence="3">Cytoplasm</location>
    </subcellularLocation>
</comment>
<keyword evidence="9" id="KW-0862">Zinc</keyword>
<dbReference type="PANTHER" id="PTHR30417">
    <property type="entry name" value="N-ACETYLMURAMOYL-L-ALANINE AMIDASE AMID"/>
    <property type="match status" value="1"/>
</dbReference>